<sequence length="1178" mass="131639">MLAQLRVPLSFLRDKSVALSRRQNAASSSETALPDRCSGSAETENARRFNPIGVQMLSAGLHRQVFGGACDKPAPDAVERSVLHLKEQKLWGHDTAPLPDVDFKLPCLLGSNLEEHFLELGRRYSKDYKSAAEELSATPLPRMPSRWNFAPGWTKYVNDGRQAIAVDCPDEASLVFDVEVCVREGHYPTLATAASGECWFSWCSPQLVGERFRWKERVKLSDLIPLERNAGMEKSPARIIVGHNVGFDRSFIREQYMIEGSRLRFLDTLSLHMCVSGLTSFQRALSMASKSEKTSEATRGPPVEMWQGLSSLNNLADVYKLYSGGKTLKKESRDTFVSGTLQNIADNFQELMTYCANDVVATHVVLGKLLPLYFERFPHPVSFAGMLEMLTAYLPVNQNWERYLKEADSIYEDYQQELKQMLTSIANAACRLLHDEAYKKDPWLWDLDWSVQSIRIKKAPAEPKVTTKSSSTKKSKKTNEAASRESLTNMSDTINDGPETNPHVSSRTTPPNSRHGLQHLEDCSDSSSGPALALGARQNSSPVASEKELLMKVQHVFDTSKLLYKVQPFMPGYPAWYRDFCVKPPAKPEDNPEWSPGPYLISTQMRSVPKLLRLKWDGYPVHYDEKHGWGYLVPKTQNDGSVVTPPASNEEGTDCKMPRFPFPEFLKVCGYQKCSLESGDTDAMWKKLEKIPEEGAKELWRSVLGERANAPRVQEDADTDVGIEGCNFFRLPHKDGPHKRVGNPLAKDFLPKVSDGILQSSDNPEANQVLSLSKMISYWKNARDRIMGQMVVWFDKDELPRTLEPDGCADYGVILPRIIPAGTVTRRGVETTWLTASNAYKDRVGSELKCMVQAPKGYHIVGADVDSQELWIASVFADAYFGGMHGCTAFGWMTLQGNKAAGTDMHSRIAHSVGISRDQAKVINYARIYGAGLPFAQRLFMQFNHRLTLQEAASKAKMMYAQTKGVRVNASENVGGQNVYVHGARKIWSGGSESHMFNKLESIANSKLPKTPVLGCCISRALEPAAVNTNFFNSRINWVVQSSAVDYLHLMLVTMRWLMEDFAIRGRFAVSIHDEVRFLVASEDRYRAALALQVTNLLTRSYFAWRLGMRDLPQSVAFFSSVEVDTVLRKEVDIDCVTPSNPQGLKEGYGIPPGEALDIYTVLKKTSGGCLSREANAA</sequence>
<evidence type="ECO:0000256" key="5">
    <source>
        <dbReference type="ARBA" id="ARBA00015350"/>
    </source>
</evidence>
<dbReference type="PANTHER" id="PTHR10267:SF0">
    <property type="entry name" value="DNA POLYMERASE SUBUNIT GAMMA-1"/>
    <property type="match status" value="1"/>
</dbReference>
<organism evidence="18 19">
    <name type="scientific">Amblyomma americanum</name>
    <name type="common">Lone star tick</name>
    <dbReference type="NCBI Taxonomy" id="6943"/>
    <lineage>
        <taxon>Eukaryota</taxon>
        <taxon>Metazoa</taxon>
        <taxon>Ecdysozoa</taxon>
        <taxon>Arthropoda</taxon>
        <taxon>Chelicerata</taxon>
        <taxon>Arachnida</taxon>
        <taxon>Acari</taxon>
        <taxon>Parasitiformes</taxon>
        <taxon>Ixodida</taxon>
        <taxon>Ixodoidea</taxon>
        <taxon>Ixodidae</taxon>
        <taxon>Amblyomminae</taxon>
        <taxon>Amblyomma</taxon>
    </lineage>
</organism>
<keyword evidence="12" id="KW-0496">Mitochondrion</keyword>
<dbReference type="InterPro" id="IPR002297">
    <property type="entry name" value="DNA-dir_DNA_pol_A_mt"/>
</dbReference>
<evidence type="ECO:0000256" key="1">
    <source>
        <dbReference type="ARBA" id="ARBA00001946"/>
    </source>
</evidence>
<comment type="similarity">
    <text evidence="3">Belongs to the DNA polymerase type-A family.</text>
</comment>
<evidence type="ECO:0000256" key="10">
    <source>
        <dbReference type="ARBA" id="ARBA00022932"/>
    </source>
</evidence>
<keyword evidence="10" id="KW-0239">DNA-directed DNA polymerase</keyword>
<keyword evidence="15" id="KW-0175">Coiled coil</keyword>
<gene>
    <name evidence="18" type="ORF">V5799_011152</name>
</gene>
<keyword evidence="13" id="KW-1135">Mitochondrion nucleoid</keyword>
<reference evidence="18 19" key="1">
    <citation type="journal article" date="2023" name="Arcadia Sci">
        <title>De novo assembly of a long-read Amblyomma americanum tick genome.</title>
        <authorList>
            <person name="Chou S."/>
            <person name="Poskanzer K.E."/>
            <person name="Rollins M."/>
            <person name="Thuy-Boun P.S."/>
        </authorList>
    </citation>
    <scope>NUCLEOTIDE SEQUENCE [LARGE SCALE GENOMIC DNA]</scope>
    <source>
        <strain evidence="18">F_SG_1</strain>
        <tissue evidence="18">Salivary glands</tissue>
    </source>
</reference>
<dbReference type="EMBL" id="JARKHS020015561">
    <property type="protein sequence ID" value="KAK8774316.1"/>
    <property type="molecule type" value="Genomic_DNA"/>
</dbReference>
<keyword evidence="6" id="KW-0808">Transferase</keyword>
<dbReference type="FunFam" id="3.30.420.390:FF:000002">
    <property type="entry name" value="DNA polymerase gamma, catalytic subunit"/>
    <property type="match status" value="1"/>
</dbReference>
<dbReference type="Proteomes" id="UP001321473">
    <property type="component" value="Unassembled WGS sequence"/>
</dbReference>
<proteinExistence type="inferred from homology"/>
<feature type="domain" description="DNA-directed DNA polymerase family A palm" evidence="17">
    <location>
        <begin position="845"/>
        <end position="1084"/>
    </location>
</feature>
<dbReference type="InterPro" id="IPR043502">
    <property type="entry name" value="DNA/RNA_pol_sf"/>
</dbReference>
<dbReference type="FunFam" id="3.30.420.390:FF:000001">
    <property type="entry name" value="DNA polymerase gamma, catalytic subunit"/>
    <property type="match status" value="1"/>
</dbReference>
<evidence type="ECO:0000256" key="4">
    <source>
        <dbReference type="ARBA" id="ARBA00012417"/>
    </source>
</evidence>
<comment type="cofactor">
    <cofactor evidence="1">
        <name>Mg(2+)</name>
        <dbReference type="ChEBI" id="CHEBI:18420"/>
    </cofactor>
</comment>
<dbReference type="InterPro" id="IPR012337">
    <property type="entry name" value="RNaseH-like_sf"/>
</dbReference>
<dbReference type="GO" id="GO:0006264">
    <property type="term" value="P:mitochondrial DNA replication"/>
    <property type="evidence" value="ECO:0007669"/>
    <property type="project" value="InterPro"/>
</dbReference>
<evidence type="ECO:0000313" key="18">
    <source>
        <dbReference type="EMBL" id="KAK8774316.1"/>
    </source>
</evidence>
<evidence type="ECO:0000259" key="17">
    <source>
        <dbReference type="SMART" id="SM00482"/>
    </source>
</evidence>
<keyword evidence="9" id="KW-0460">Magnesium</keyword>
<feature type="coiled-coil region" evidence="15">
    <location>
        <begin position="397"/>
        <end position="431"/>
    </location>
</feature>
<comment type="subcellular location">
    <subcellularLocation>
        <location evidence="2">Mitochondrion matrix</location>
        <location evidence="2">Mitochondrion nucleoid</location>
    </subcellularLocation>
</comment>
<feature type="compositionally biased region" description="Polar residues" evidence="16">
    <location>
        <begin position="485"/>
        <end position="494"/>
    </location>
</feature>
<dbReference type="EC" id="2.7.7.7" evidence="4"/>
<evidence type="ECO:0000256" key="6">
    <source>
        <dbReference type="ARBA" id="ARBA00022679"/>
    </source>
</evidence>
<evidence type="ECO:0000256" key="14">
    <source>
        <dbReference type="ARBA" id="ARBA00031966"/>
    </source>
</evidence>
<evidence type="ECO:0000256" key="9">
    <source>
        <dbReference type="ARBA" id="ARBA00022842"/>
    </source>
</evidence>
<dbReference type="AlphaFoldDB" id="A0AAQ4EHT5"/>
<evidence type="ECO:0000256" key="3">
    <source>
        <dbReference type="ARBA" id="ARBA00007705"/>
    </source>
</evidence>
<evidence type="ECO:0000256" key="2">
    <source>
        <dbReference type="ARBA" id="ARBA00004436"/>
    </source>
</evidence>
<keyword evidence="7" id="KW-0548">Nucleotidyltransferase</keyword>
<dbReference type="Gene3D" id="1.10.150.20">
    <property type="entry name" value="5' to 3' exonuclease, C-terminal subdomain"/>
    <property type="match status" value="1"/>
</dbReference>
<dbReference type="InterPro" id="IPR041336">
    <property type="entry name" value="DNApol_Exo"/>
</dbReference>
<dbReference type="GO" id="GO:0005760">
    <property type="term" value="C:gamma DNA polymerase complex"/>
    <property type="evidence" value="ECO:0007669"/>
    <property type="project" value="InterPro"/>
</dbReference>
<dbReference type="PRINTS" id="PR00867">
    <property type="entry name" value="DNAPOLG"/>
</dbReference>
<dbReference type="GO" id="GO:0003887">
    <property type="term" value="F:DNA-directed DNA polymerase activity"/>
    <property type="evidence" value="ECO:0007669"/>
    <property type="project" value="UniProtKB-KW"/>
</dbReference>
<evidence type="ECO:0000256" key="15">
    <source>
        <dbReference type="SAM" id="Coils"/>
    </source>
</evidence>
<dbReference type="GO" id="GO:0008408">
    <property type="term" value="F:3'-5' exonuclease activity"/>
    <property type="evidence" value="ECO:0007669"/>
    <property type="project" value="TreeGrafter"/>
</dbReference>
<dbReference type="Pfam" id="PF00476">
    <property type="entry name" value="DNA_pol_A"/>
    <property type="match status" value="1"/>
</dbReference>
<dbReference type="GO" id="GO:0003677">
    <property type="term" value="F:DNA binding"/>
    <property type="evidence" value="ECO:0007669"/>
    <property type="project" value="UniProtKB-KW"/>
</dbReference>
<dbReference type="GO" id="GO:0042645">
    <property type="term" value="C:mitochondrial nucleoid"/>
    <property type="evidence" value="ECO:0007669"/>
    <property type="project" value="UniProtKB-SubCell"/>
</dbReference>
<keyword evidence="11" id="KW-0238">DNA-binding</keyword>
<evidence type="ECO:0000256" key="11">
    <source>
        <dbReference type="ARBA" id="ARBA00023125"/>
    </source>
</evidence>
<name>A0AAQ4EHT5_AMBAM</name>
<evidence type="ECO:0000256" key="12">
    <source>
        <dbReference type="ARBA" id="ARBA00023128"/>
    </source>
</evidence>
<evidence type="ECO:0000313" key="19">
    <source>
        <dbReference type="Proteomes" id="UP001321473"/>
    </source>
</evidence>
<feature type="region of interest" description="Disordered" evidence="16">
    <location>
        <begin position="460"/>
        <end position="540"/>
    </location>
</feature>
<evidence type="ECO:0000256" key="8">
    <source>
        <dbReference type="ARBA" id="ARBA00022705"/>
    </source>
</evidence>
<protein>
    <recommendedName>
        <fullName evidence="5">DNA polymerase subunit gamma-1</fullName>
        <ecNumber evidence="4">2.7.7.7</ecNumber>
    </recommendedName>
    <alternativeName>
        <fullName evidence="14">Mitochondrial DNA polymerase catalytic subunit</fullName>
    </alternativeName>
</protein>
<dbReference type="SUPFAM" id="SSF53098">
    <property type="entry name" value="Ribonuclease H-like"/>
    <property type="match status" value="1"/>
</dbReference>
<dbReference type="CDD" id="cd08641">
    <property type="entry name" value="DNA_pol_gammaA"/>
    <property type="match status" value="1"/>
</dbReference>
<comment type="caution">
    <text evidence="18">The sequence shown here is derived from an EMBL/GenBank/DDBJ whole genome shotgun (WGS) entry which is preliminary data.</text>
</comment>
<accession>A0AAQ4EHT5</accession>
<keyword evidence="19" id="KW-1185">Reference proteome</keyword>
<dbReference type="PANTHER" id="PTHR10267">
    <property type="entry name" value="DNA POLYMERASE SUBUNIT GAMMA-1"/>
    <property type="match status" value="1"/>
</dbReference>
<dbReference type="Gene3D" id="3.30.70.370">
    <property type="match status" value="1"/>
</dbReference>
<evidence type="ECO:0000256" key="16">
    <source>
        <dbReference type="SAM" id="MobiDB-lite"/>
    </source>
</evidence>
<evidence type="ECO:0000256" key="13">
    <source>
        <dbReference type="ARBA" id="ARBA00023271"/>
    </source>
</evidence>
<feature type="compositionally biased region" description="Polar residues" evidence="16">
    <location>
        <begin position="502"/>
        <end position="512"/>
    </location>
</feature>
<dbReference type="Gene3D" id="3.30.420.390">
    <property type="match status" value="2"/>
</dbReference>
<evidence type="ECO:0000256" key="7">
    <source>
        <dbReference type="ARBA" id="ARBA00022695"/>
    </source>
</evidence>
<keyword evidence="8" id="KW-0235">DNA replication</keyword>
<dbReference type="Pfam" id="PF18136">
    <property type="entry name" value="DNApol_Exo"/>
    <property type="match status" value="1"/>
</dbReference>
<dbReference type="InterPro" id="IPR047580">
    <property type="entry name" value="POLG_palm_dom"/>
</dbReference>
<dbReference type="InterPro" id="IPR001098">
    <property type="entry name" value="DNA-dir_DNA_pol_A_palm_dom"/>
</dbReference>
<feature type="region of interest" description="Disordered" evidence="16">
    <location>
        <begin position="23"/>
        <end position="44"/>
    </location>
</feature>
<dbReference type="FunFam" id="1.10.150.20:FF:000024">
    <property type="entry name" value="DNA polymerase gamma, catalytic subunit"/>
    <property type="match status" value="1"/>
</dbReference>
<dbReference type="SUPFAM" id="SSF56672">
    <property type="entry name" value="DNA/RNA polymerases"/>
    <property type="match status" value="1"/>
</dbReference>
<dbReference type="SMART" id="SM00482">
    <property type="entry name" value="POLAc"/>
    <property type="match status" value="1"/>
</dbReference>